<sequence>MNTLEACYELEFNRITFLERKVRITHPKTILTGPPKCGKSYLIFDYLSNFESKDYLYIDFNDIRNNKTQIEQHLQTFVKKNRIKVLILENFDFSFDFPMCDSVIITTQTPINFKRFKHLHLNALEFEEFLLHETRHQNITHSFNQFFKYGNLPQTVHTDETKKQEELQTVLKEHCSDATQIALLKLLFESMDEKRSLHQLFTQLKEHIKISKDRFYALCQFYEQNEVIFFIQKYNQAKATKKIYSYNHGFLTAVSHHKKFKNEFTNMLFLELHSRYDEIYYLDQIDFYIPKAQLLILSIPFFNELIVPSLKKKIATVQKDLNIKEVQVVTINNENLIDFNTLKIQVAPFYEWALA</sequence>
<dbReference type="Proteomes" id="UP000290657">
    <property type="component" value="Unassembled WGS sequence"/>
</dbReference>
<dbReference type="Pfam" id="PF13173">
    <property type="entry name" value="AAA_14"/>
    <property type="match status" value="1"/>
</dbReference>
<reference evidence="2 3" key="1">
    <citation type="submission" date="2017-10" db="EMBL/GenBank/DDBJ databases">
        <title>Genomics of the genus Arcobacter.</title>
        <authorList>
            <person name="Perez-Cataluna A."/>
            <person name="Figueras M.J."/>
        </authorList>
    </citation>
    <scope>NUCLEOTIDE SEQUENCE [LARGE SCALE GENOMIC DNA]</scope>
    <source>
        <strain evidence="2 3">CECT 8987</strain>
    </source>
</reference>
<dbReference type="SUPFAM" id="SSF52540">
    <property type="entry name" value="P-loop containing nucleoside triphosphate hydrolases"/>
    <property type="match status" value="1"/>
</dbReference>
<keyword evidence="3" id="KW-1185">Reference proteome</keyword>
<organism evidence="2 3">
    <name type="scientific">Candidatus Marinarcus aquaticus</name>
    <dbReference type="NCBI Taxonomy" id="2044504"/>
    <lineage>
        <taxon>Bacteria</taxon>
        <taxon>Pseudomonadati</taxon>
        <taxon>Campylobacterota</taxon>
        <taxon>Epsilonproteobacteria</taxon>
        <taxon>Campylobacterales</taxon>
        <taxon>Arcobacteraceae</taxon>
        <taxon>Candidatus Marinarcus</taxon>
    </lineage>
</organism>
<evidence type="ECO:0000259" key="1">
    <source>
        <dbReference type="Pfam" id="PF13173"/>
    </source>
</evidence>
<comment type="caution">
    <text evidence="2">The sequence shown here is derived from an EMBL/GenBank/DDBJ whole genome shotgun (WGS) entry which is preliminary data.</text>
</comment>
<accession>A0A4Q0XU44</accession>
<evidence type="ECO:0000313" key="3">
    <source>
        <dbReference type="Proteomes" id="UP000290657"/>
    </source>
</evidence>
<protein>
    <recommendedName>
        <fullName evidence="1">AAA domain-containing protein</fullName>
    </recommendedName>
</protein>
<dbReference type="PANTHER" id="PTHR33295:SF8">
    <property type="entry name" value="AAA+ ATPASE DOMAIN-CONTAINING PROTEIN"/>
    <property type="match status" value="1"/>
</dbReference>
<dbReference type="OrthoDB" id="5372242at2"/>
<dbReference type="AlphaFoldDB" id="A0A4Q0XU44"/>
<dbReference type="InterPro" id="IPR041682">
    <property type="entry name" value="AAA_14"/>
</dbReference>
<evidence type="ECO:0000313" key="2">
    <source>
        <dbReference type="EMBL" id="RXJ60643.1"/>
    </source>
</evidence>
<dbReference type="RefSeq" id="WP_128994777.1">
    <property type="nucleotide sequence ID" value="NZ_PDKN01000001.1"/>
</dbReference>
<feature type="domain" description="AAA" evidence="1">
    <location>
        <begin position="29"/>
        <end position="80"/>
    </location>
</feature>
<proteinExistence type="predicted"/>
<dbReference type="InterPro" id="IPR027417">
    <property type="entry name" value="P-loop_NTPase"/>
</dbReference>
<dbReference type="PANTHER" id="PTHR33295">
    <property type="entry name" value="ATPASE"/>
    <property type="match status" value="1"/>
</dbReference>
<gene>
    <name evidence="2" type="ORF">CRV04_01130</name>
</gene>
<dbReference type="EMBL" id="PDKN01000001">
    <property type="protein sequence ID" value="RXJ60643.1"/>
    <property type="molecule type" value="Genomic_DNA"/>
</dbReference>
<name>A0A4Q0XU44_9BACT</name>